<keyword evidence="4" id="KW-1185">Reference proteome</keyword>
<proteinExistence type="predicted"/>
<gene>
    <name evidence="3" type="ORF">CFK38_07660</name>
</gene>
<feature type="coiled-coil region" evidence="1">
    <location>
        <begin position="391"/>
        <end position="434"/>
    </location>
</feature>
<evidence type="ECO:0000256" key="2">
    <source>
        <dbReference type="SAM" id="MobiDB-lite"/>
    </source>
</evidence>
<dbReference type="AlphaFoldDB" id="A0A291GN05"/>
<reference evidence="4" key="1">
    <citation type="submission" date="2017-09" db="EMBL/GenBank/DDBJ databases">
        <title>Brachybacterium sp. VM2412.</title>
        <authorList>
            <person name="Tak E.J."/>
            <person name="Bae J.-W."/>
        </authorList>
    </citation>
    <scope>NUCLEOTIDE SEQUENCE [LARGE SCALE GENOMIC DNA]</scope>
    <source>
        <strain evidence="4">VM2412</strain>
    </source>
</reference>
<accession>A0A291GN05</accession>
<dbReference type="KEGG" id="brz:CFK38_07660"/>
<organism evidence="3 4">
    <name type="scientific">Brachybacterium vulturis</name>
    <dbReference type="NCBI Taxonomy" id="2017484"/>
    <lineage>
        <taxon>Bacteria</taxon>
        <taxon>Bacillati</taxon>
        <taxon>Actinomycetota</taxon>
        <taxon>Actinomycetes</taxon>
        <taxon>Micrococcales</taxon>
        <taxon>Dermabacteraceae</taxon>
        <taxon>Brachybacterium</taxon>
    </lineage>
</organism>
<protein>
    <submittedName>
        <fullName evidence="3">Uncharacterized protein</fullName>
    </submittedName>
</protein>
<dbReference type="Proteomes" id="UP000218165">
    <property type="component" value="Chromosome"/>
</dbReference>
<dbReference type="RefSeq" id="WP_096802543.1">
    <property type="nucleotide sequence ID" value="NZ_CP023563.1"/>
</dbReference>
<sequence length="632" mass="71337">MTIGYRSILQLDDREDALRVAEVQLRGWLTDKARKGNSGLETTEWEGEGEHHLGPRNTLTVVEHVSNGDNLRRASLEYVEENSHGIWTTRVYAMSNPDSRKYRQVLWFESEGERANNGTPLKPATPRIVRNTLETNEARDASVPILAGPRTTRGDDTDELLGYIEDAHRNISIVVAAPIPGVDSESWARAVDSLTRDTLGCASFFVLDADAHTRLNEQLGQAHAIPAGAIRTFTPQVDLTDPADARRHRMLTAQTILTGLGDHLKFDERTKRLVSITPRLSLLERDLPAELTRTVRILQRQQIAAAETPTVEQAPHQSPTAVAEPSITAEAPQRDTEPTTLPETRAPWYEGLRALIQRIVGRDKVDEQALQTIAERFDRNETAARTSAAMATKLQVERERLEDRVTDLKQRLEAEQFERAITEEDRQAAEKKTRALELWRSEREDRFEFVETPNELWETDPVNVMAIIERLTGGSEFSEVRKHVTLTDPTRAIDDADAIDAIDKSSLYATSFWEYVLVLRDYAIAVDEQGFEGNVHMYLKSDAARGRKCPGQRHRANESQTVQNNKKLRRERTFPVPKSLDPSGQLFMATHFAPTHRDQNAPRLYYAVGKEGPTTRAYIGYMGVHLTNTKTN</sequence>
<name>A0A291GN05_9MICO</name>
<keyword evidence="1" id="KW-0175">Coiled coil</keyword>
<dbReference type="OrthoDB" id="3246562at2"/>
<evidence type="ECO:0000313" key="4">
    <source>
        <dbReference type="Proteomes" id="UP000218165"/>
    </source>
</evidence>
<evidence type="ECO:0000313" key="3">
    <source>
        <dbReference type="EMBL" id="ATG51416.1"/>
    </source>
</evidence>
<feature type="region of interest" description="Disordered" evidence="2">
    <location>
        <begin position="306"/>
        <end position="344"/>
    </location>
</feature>
<dbReference type="EMBL" id="CP023563">
    <property type="protein sequence ID" value="ATG51416.1"/>
    <property type="molecule type" value="Genomic_DNA"/>
</dbReference>
<evidence type="ECO:0000256" key="1">
    <source>
        <dbReference type="SAM" id="Coils"/>
    </source>
</evidence>